<dbReference type="Gene3D" id="3.30.479.30">
    <property type="entry name" value="Band 7 domain"/>
    <property type="match status" value="1"/>
</dbReference>
<comment type="similarity">
    <text evidence="1">Belongs to the band 7/mec-2 family.</text>
</comment>
<dbReference type="GO" id="GO:0098552">
    <property type="term" value="C:side of membrane"/>
    <property type="evidence" value="ECO:0007669"/>
    <property type="project" value="UniProtKB-ARBA"/>
</dbReference>
<dbReference type="EMBL" id="FNIE01000008">
    <property type="protein sequence ID" value="SDO18911.1"/>
    <property type="molecule type" value="Genomic_DNA"/>
</dbReference>
<evidence type="ECO:0000256" key="1">
    <source>
        <dbReference type="ARBA" id="ARBA00008164"/>
    </source>
</evidence>
<dbReference type="PANTHER" id="PTHR10264">
    <property type="entry name" value="BAND 7 PROTEIN-RELATED"/>
    <property type="match status" value="1"/>
</dbReference>
<name>A0A1H0HJA6_9ACTN</name>
<feature type="domain" description="Band 7" evidence="3">
    <location>
        <begin position="22"/>
        <end position="180"/>
    </location>
</feature>
<reference evidence="4 5" key="1">
    <citation type="submission" date="2016-10" db="EMBL/GenBank/DDBJ databases">
        <authorList>
            <person name="de Groot N.N."/>
        </authorList>
    </citation>
    <scope>NUCLEOTIDE SEQUENCE [LARGE SCALE GENOMIC DNA]</scope>
    <source>
        <strain evidence="4 5">CGMCC 4.2022</strain>
    </source>
</reference>
<evidence type="ECO:0000313" key="4">
    <source>
        <dbReference type="EMBL" id="SDO18911.1"/>
    </source>
</evidence>
<accession>A0A1H0HJA6</accession>
<dbReference type="InterPro" id="IPR036013">
    <property type="entry name" value="Band_7/SPFH_dom_sf"/>
</dbReference>
<dbReference type="GO" id="GO:0006508">
    <property type="term" value="P:proteolysis"/>
    <property type="evidence" value="ECO:0007669"/>
    <property type="project" value="UniProtKB-KW"/>
</dbReference>
<keyword evidence="5" id="KW-1185">Reference proteome</keyword>
<feature type="region of interest" description="Disordered" evidence="2">
    <location>
        <begin position="255"/>
        <end position="331"/>
    </location>
</feature>
<dbReference type="STRING" id="310781.SAMN05216259_10869"/>
<dbReference type="AlphaFoldDB" id="A0A1H0HJA6"/>
<dbReference type="OrthoDB" id="9809197at2"/>
<evidence type="ECO:0000256" key="2">
    <source>
        <dbReference type="SAM" id="MobiDB-lite"/>
    </source>
</evidence>
<gene>
    <name evidence="4" type="ORF">SAMN05216259_10869</name>
</gene>
<dbReference type="InterPro" id="IPR001972">
    <property type="entry name" value="Stomatin_HflK_fam"/>
</dbReference>
<evidence type="ECO:0000259" key="3">
    <source>
        <dbReference type="SMART" id="SM00244"/>
    </source>
</evidence>
<organism evidence="4 5">
    <name type="scientific">Actinacidiphila guanduensis</name>
    <dbReference type="NCBI Taxonomy" id="310781"/>
    <lineage>
        <taxon>Bacteria</taxon>
        <taxon>Bacillati</taxon>
        <taxon>Actinomycetota</taxon>
        <taxon>Actinomycetes</taxon>
        <taxon>Kitasatosporales</taxon>
        <taxon>Streptomycetaceae</taxon>
        <taxon>Actinacidiphila</taxon>
    </lineage>
</organism>
<keyword evidence="4" id="KW-0378">Hydrolase</keyword>
<dbReference type="RefSeq" id="WP_093785639.1">
    <property type="nucleotide sequence ID" value="NZ_FNIE01000008.1"/>
</dbReference>
<dbReference type="GO" id="GO:0005886">
    <property type="term" value="C:plasma membrane"/>
    <property type="evidence" value="ECO:0007669"/>
    <property type="project" value="InterPro"/>
</dbReference>
<dbReference type="SUPFAM" id="SSF117892">
    <property type="entry name" value="Band 7/SPFH domain"/>
    <property type="match status" value="1"/>
</dbReference>
<proteinExistence type="inferred from homology"/>
<dbReference type="FunFam" id="3.30.479.30:FF:000004">
    <property type="entry name" value="Putative membrane protease family, stomatin"/>
    <property type="match status" value="1"/>
</dbReference>
<sequence>MLAVLLTVAAVVVVVGLVYVLASARVVKQYERAVVLRLGRLRREVREPGFILVVPVVDRVHKVNMQIVTMPVPAQEGITRDNVTVRVDAVVYFKVVDPAAAVIKVADYRFAVSQMAQTSLRSIIGKSDLDDLLSNREKLNQGLELMIDSPAIGWGVQVDRVEIKDVSLPETMKRSMARQAEADRERRARVINADAEFQAAKKLSQAAHQMSAEPSALQLRLLQTIVAVAAEKNSTLVLPFPVELLRFLERAQQGAAGQGQDGEREAAPADGGSGAAGRDSGAPAPDGPHPEEEPAAIEPGRAAGDEPGAGLVGEPDLDLREPLAGSHPRRS</sequence>
<dbReference type="SMART" id="SM00244">
    <property type="entry name" value="PHB"/>
    <property type="match status" value="1"/>
</dbReference>
<dbReference type="CDD" id="cd08826">
    <property type="entry name" value="SPFH_eoslipins_u1"/>
    <property type="match status" value="1"/>
</dbReference>
<keyword evidence="4" id="KW-0645">Protease</keyword>
<dbReference type="PANTHER" id="PTHR10264:SF19">
    <property type="entry name" value="AT06885P-RELATED"/>
    <property type="match status" value="1"/>
</dbReference>
<dbReference type="Pfam" id="PF01145">
    <property type="entry name" value="Band_7"/>
    <property type="match status" value="1"/>
</dbReference>
<evidence type="ECO:0000313" key="5">
    <source>
        <dbReference type="Proteomes" id="UP000199341"/>
    </source>
</evidence>
<dbReference type="Gene3D" id="6.10.250.2090">
    <property type="match status" value="1"/>
</dbReference>
<dbReference type="InterPro" id="IPR043202">
    <property type="entry name" value="Band-7_stomatin-like"/>
</dbReference>
<dbReference type="Proteomes" id="UP000199341">
    <property type="component" value="Unassembled WGS sequence"/>
</dbReference>
<dbReference type="GO" id="GO:0008233">
    <property type="term" value="F:peptidase activity"/>
    <property type="evidence" value="ECO:0007669"/>
    <property type="project" value="UniProtKB-KW"/>
</dbReference>
<dbReference type="PRINTS" id="PR00721">
    <property type="entry name" value="STOMATIN"/>
</dbReference>
<protein>
    <submittedName>
        <fullName evidence="4">Regulator of protease activity HflC, stomatin/prohibitin superfamily</fullName>
    </submittedName>
</protein>
<dbReference type="InterPro" id="IPR001107">
    <property type="entry name" value="Band_7"/>
</dbReference>